<gene>
    <name evidence="1" type="ORF">LPJ66_010268</name>
</gene>
<accession>A0ACC1I0X6</accession>
<keyword evidence="2" id="KW-1185">Reference proteome</keyword>
<comment type="caution">
    <text evidence="1">The sequence shown here is derived from an EMBL/GenBank/DDBJ whole genome shotgun (WGS) entry which is preliminary data.</text>
</comment>
<reference evidence="1" key="1">
    <citation type="submission" date="2022-07" db="EMBL/GenBank/DDBJ databases">
        <title>Phylogenomic reconstructions and comparative analyses of Kickxellomycotina fungi.</title>
        <authorList>
            <person name="Reynolds N.K."/>
            <person name="Stajich J.E."/>
            <person name="Barry K."/>
            <person name="Grigoriev I.V."/>
            <person name="Crous P."/>
            <person name="Smith M.E."/>
        </authorList>
    </citation>
    <scope>NUCLEOTIDE SEQUENCE</scope>
    <source>
        <strain evidence="1">Benny 63K</strain>
    </source>
</reference>
<name>A0ACC1I0X6_9FUNG</name>
<dbReference type="Proteomes" id="UP001150581">
    <property type="component" value="Unassembled WGS sequence"/>
</dbReference>
<sequence>MVDTPMDTPCEQQALSATFPPQFLEFLQSNHINPDIYTMHEKLPRYVRIVQYAQRTSEEIQKLRLEVETDAGCRVSKVPGVPGFLEISDQSVSMSQINASARGDIVGMDVSSAIAALALSVSPGDNLLDLCCAPGAKLLLLAELLDASSGCGSKRGSVTGVDIAAHRVATCCKQIAKHAGHSRGHVRVFIEDGTTFSSLAPRDRWWDPKAVAAAAAVIGNADGEAENSGRKPKSRRKKVVEPGKPWFASRPLSNWYSNSGTELYDRVLVDAECTHDGSLSHVQKYERWGLEKLETQVIDDNRPTSVPVLQSKLLENGWRLLKVGGTLVYSTCSLSRYQNEYVVAGFLSRHGEDEARVEKIDVLDDIQCKGNITADDGSVAGGIVASPIWMPQTDVEWSEQGLGDRRSLFERMHNAARLDPMMSNTSGMFIARMHKLKHSPQQPSEDDIVPLAALPLSARVHAHAQN</sequence>
<organism evidence="1 2">
    <name type="scientific">Kickxella alabastrina</name>
    <dbReference type="NCBI Taxonomy" id="61397"/>
    <lineage>
        <taxon>Eukaryota</taxon>
        <taxon>Fungi</taxon>
        <taxon>Fungi incertae sedis</taxon>
        <taxon>Zoopagomycota</taxon>
        <taxon>Kickxellomycotina</taxon>
        <taxon>Kickxellomycetes</taxon>
        <taxon>Kickxellales</taxon>
        <taxon>Kickxellaceae</taxon>
        <taxon>Kickxella</taxon>
    </lineage>
</organism>
<dbReference type="EMBL" id="JANBPG010002622">
    <property type="protein sequence ID" value="KAJ1885143.1"/>
    <property type="molecule type" value="Genomic_DNA"/>
</dbReference>
<protein>
    <submittedName>
        <fullName evidence="1">Uncharacterized protein</fullName>
    </submittedName>
</protein>
<evidence type="ECO:0000313" key="1">
    <source>
        <dbReference type="EMBL" id="KAJ1885143.1"/>
    </source>
</evidence>
<proteinExistence type="predicted"/>
<evidence type="ECO:0000313" key="2">
    <source>
        <dbReference type="Proteomes" id="UP001150581"/>
    </source>
</evidence>